<organism evidence="6 7">
    <name type="scientific">Geodia barretti</name>
    <name type="common">Barrett's horny sponge</name>
    <dbReference type="NCBI Taxonomy" id="519541"/>
    <lineage>
        <taxon>Eukaryota</taxon>
        <taxon>Metazoa</taxon>
        <taxon>Porifera</taxon>
        <taxon>Demospongiae</taxon>
        <taxon>Heteroscleromorpha</taxon>
        <taxon>Tetractinellida</taxon>
        <taxon>Astrophorina</taxon>
        <taxon>Geodiidae</taxon>
        <taxon>Geodia</taxon>
    </lineage>
</organism>
<feature type="transmembrane region" description="Helical" evidence="5">
    <location>
        <begin position="333"/>
        <end position="355"/>
    </location>
</feature>
<sequence length="424" mass="46827">MNAAKETFVSGHEGTTAWEIAAVLVSVVACYTLRNVLLVVFPRLSLATRGSILLAFFLDFSVLVLPGILLFTVLADHAFHFCLLSIGLVGALAVFSIWSTPGKPGCVGSVTYPLAKLPFITAMRTYTNLFTAIAILAVDFTIFPRRFAKTETYGTGLMDIGVGLFVVAHGLTAPEARGLSNTRGYIWRVIGTVRRVLPLIVLGCVRLASVKLTGYQEHVTEYGVHWNFFFTIAFIRVLCTAILPLLSFLPLLFPYATLSLLLAFLHQLFLSLAGGTEYVLLGPSRDGSRTGLLSANREGVVSSIGYLAVYMAGIQLGQWLFKKRKTVSKFYHVALFLGVGVVLLWTLTSVCEVYVQPVSRRMANLPFILWLFSQVFLFLLLFLFTDLLLLKLWHTVPSSSLPSPSLHHRQQQTHHLSSLRGVCH</sequence>
<dbReference type="PROSITE" id="PS51257">
    <property type="entry name" value="PROKAR_LIPOPROTEIN"/>
    <property type="match status" value="1"/>
</dbReference>
<dbReference type="PIRSF" id="PIRSF017321">
    <property type="entry name" value="GWT1"/>
    <property type="match status" value="1"/>
</dbReference>
<feature type="transmembrane region" description="Helical" evidence="5">
    <location>
        <begin position="228"/>
        <end position="253"/>
    </location>
</feature>
<evidence type="ECO:0000256" key="3">
    <source>
        <dbReference type="ARBA" id="ARBA00022989"/>
    </source>
</evidence>
<dbReference type="GO" id="GO:0005789">
    <property type="term" value="C:endoplasmic reticulum membrane"/>
    <property type="evidence" value="ECO:0007669"/>
    <property type="project" value="UniProtKB-SubCell"/>
</dbReference>
<comment type="caution">
    <text evidence="6">The sequence shown here is derived from an EMBL/GenBank/DDBJ whole genome shotgun (WGS) entry which is preliminary data.</text>
</comment>
<feature type="transmembrane region" description="Helical" evidence="5">
    <location>
        <begin position="155"/>
        <end position="173"/>
    </location>
</feature>
<name>A0AA35RJG5_GEOBA</name>
<keyword evidence="5" id="KW-0808">Transferase</keyword>
<protein>
    <recommendedName>
        <fullName evidence="5">Phosphatidylinositol-glycan biosynthesis class W protein</fullName>
        <ecNumber evidence="5">2.3.-.-</ecNumber>
    </recommendedName>
</protein>
<keyword evidence="2 5" id="KW-0812">Transmembrane</keyword>
<dbReference type="PANTHER" id="PTHR20661">
    <property type="entry name" value="PHOSPHATIDYLINOSITOL-GLYCAN BIOSYNTHESIS CLASS W PROTEIN"/>
    <property type="match status" value="1"/>
</dbReference>
<evidence type="ECO:0000256" key="5">
    <source>
        <dbReference type="RuleBase" id="RU280819"/>
    </source>
</evidence>
<dbReference type="EMBL" id="CASHTH010001204">
    <property type="protein sequence ID" value="CAI8012658.1"/>
    <property type="molecule type" value="Genomic_DNA"/>
</dbReference>
<feature type="transmembrane region" description="Helical" evidence="5">
    <location>
        <begin position="260"/>
        <end position="280"/>
    </location>
</feature>
<accession>A0AA35RJG5</accession>
<dbReference type="Pfam" id="PF06423">
    <property type="entry name" value="GWT1"/>
    <property type="match status" value="1"/>
</dbReference>
<keyword evidence="5" id="KW-0256">Endoplasmic reticulum</keyword>
<keyword evidence="5" id="KW-0012">Acyltransferase</keyword>
<dbReference type="PANTHER" id="PTHR20661:SF0">
    <property type="entry name" value="PHOSPHATIDYLINOSITOL-GLYCAN BIOSYNTHESIS CLASS W PROTEIN"/>
    <property type="match status" value="1"/>
</dbReference>
<keyword evidence="4 5" id="KW-0472">Membrane</keyword>
<evidence type="ECO:0000256" key="4">
    <source>
        <dbReference type="ARBA" id="ARBA00023136"/>
    </source>
</evidence>
<proteinExistence type="inferred from homology"/>
<gene>
    <name evidence="6" type="ORF">GBAR_LOCUS8106</name>
</gene>
<feature type="transmembrane region" description="Helical" evidence="5">
    <location>
        <begin position="20"/>
        <end position="40"/>
    </location>
</feature>
<keyword evidence="3 5" id="KW-1133">Transmembrane helix</keyword>
<dbReference type="GO" id="GO:0072659">
    <property type="term" value="P:protein localization to plasma membrane"/>
    <property type="evidence" value="ECO:0007669"/>
    <property type="project" value="TreeGrafter"/>
</dbReference>
<reference evidence="6" key="1">
    <citation type="submission" date="2023-03" db="EMBL/GenBank/DDBJ databases">
        <authorList>
            <person name="Steffen K."/>
            <person name="Cardenas P."/>
        </authorList>
    </citation>
    <scope>NUCLEOTIDE SEQUENCE</scope>
</reference>
<dbReference type="AlphaFoldDB" id="A0AA35RJG5"/>
<comment type="function">
    <text evidence="5">A acetyltransferase, which acetylates the inositol ring of phosphatidylinositol during biosynthesis of GPI-anchor.</text>
</comment>
<feature type="transmembrane region" description="Helical" evidence="5">
    <location>
        <begin position="367"/>
        <end position="390"/>
    </location>
</feature>
<evidence type="ECO:0000313" key="6">
    <source>
        <dbReference type="EMBL" id="CAI8012658.1"/>
    </source>
</evidence>
<comment type="subcellular location">
    <subcellularLocation>
        <location evidence="5">Endoplasmic reticulum membrane</location>
        <topology evidence="5">Multi-pass membrane protein</topology>
    </subcellularLocation>
    <subcellularLocation>
        <location evidence="1">Membrane</location>
        <topology evidence="1">Multi-pass membrane protein</topology>
    </subcellularLocation>
</comment>
<comment type="similarity">
    <text evidence="5">Belongs to the PIGW family.</text>
</comment>
<dbReference type="InterPro" id="IPR009447">
    <property type="entry name" value="PIGW/GWT1"/>
</dbReference>
<keyword evidence="5" id="KW-0337">GPI-anchor biosynthesis</keyword>
<dbReference type="GO" id="GO:0006506">
    <property type="term" value="P:GPI anchor biosynthetic process"/>
    <property type="evidence" value="ECO:0007669"/>
    <property type="project" value="UniProtKB-KW"/>
</dbReference>
<dbReference type="GO" id="GO:0032216">
    <property type="term" value="F:glucosaminyl-phosphatidylinositol O-acyltransferase activity"/>
    <property type="evidence" value="ECO:0007669"/>
    <property type="project" value="TreeGrafter"/>
</dbReference>
<evidence type="ECO:0000313" key="7">
    <source>
        <dbReference type="Proteomes" id="UP001174909"/>
    </source>
</evidence>
<feature type="transmembrane region" description="Helical" evidence="5">
    <location>
        <begin position="78"/>
        <end position="98"/>
    </location>
</feature>
<keyword evidence="7" id="KW-1185">Reference proteome</keyword>
<dbReference type="Proteomes" id="UP001174909">
    <property type="component" value="Unassembled WGS sequence"/>
</dbReference>
<dbReference type="EC" id="2.3.-.-" evidence="5"/>
<evidence type="ECO:0000256" key="1">
    <source>
        <dbReference type="ARBA" id="ARBA00004141"/>
    </source>
</evidence>
<feature type="transmembrane region" description="Helical" evidence="5">
    <location>
        <begin position="185"/>
        <end position="208"/>
    </location>
</feature>
<evidence type="ECO:0000256" key="2">
    <source>
        <dbReference type="ARBA" id="ARBA00022692"/>
    </source>
</evidence>
<feature type="transmembrane region" description="Helical" evidence="5">
    <location>
        <begin position="300"/>
        <end position="321"/>
    </location>
</feature>
<feature type="transmembrane region" description="Helical" evidence="5">
    <location>
        <begin position="52"/>
        <end position="72"/>
    </location>
</feature>
<feature type="transmembrane region" description="Helical" evidence="5">
    <location>
        <begin position="126"/>
        <end position="143"/>
    </location>
</feature>
<comment type="pathway">
    <text evidence="5">Glycolipid biosynthesis; glycosylphosphatidylinositol-anchor biosynthesis.</text>
</comment>